<evidence type="ECO:0000313" key="3">
    <source>
        <dbReference type="Proteomes" id="UP001281410"/>
    </source>
</evidence>
<dbReference type="InterPro" id="IPR000225">
    <property type="entry name" value="Armadillo"/>
</dbReference>
<keyword evidence="1" id="KW-0677">Repeat</keyword>
<keyword evidence="3" id="KW-1185">Reference proteome</keyword>
<sequence>MAIGVLGALQPLMHALRSESERTRHDSALALYHLTLIQSNRVQTHKTQRGPDFIDNGQIE</sequence>
<protein>
    <submittedName>
        <fullName evidence="2">Uncharacterized protein</fullName>
    </submittedName>
</protein>
<dbReference type="Proteomes" id="UP001281410">
    <property type="component" value="Unassembled WGS sequence"/>
</dbReference>
<evidence type="ECO:0000313" key="2">
    <source>
        <dbReference type="EMBL" id="KAK3225544.1"/>
    </source>
</evidence>
<dbReference type="AlphaFoldDB" id="A0AAE0AXU5"/>
<dbReference type="EMBL" id="JANJYJ010000002">
    <property type="protein sequence ID" value="KAK3225544.1"/>
    <property type="molecule type" value="Genomic_DNA"/>
</dbReference>
<proteinExistence type="predicted"/>
<evidence type="ECO:0000256" key="1">
    <source>
        <dbReference type="ARBA" id="ARBA00022737"/>
    </source>
</evidence>
<organism evidence="2 3">
    <name type="scientific">Dipteronia sinensis</name>
    <dbReference type="NCBI Taxonomy" id="43782"/>
    <lineage>
        <taxon>Eukaryota</taxon>
        <taxon>Viridiplantae</taxon>
        <taxon>Streptophyta</taxon>
        <taxon>Embryophyta</taxon>
        <taxon>Tracheophyta</taxon>
        <taxon>Spermatophyta</taxon>
        <taxon>Magnoliopsida</taxon>
        <taxon>eudicotyledons</taxon>
        <taxon>Gunneridae</taxon>
        <taxon>Pentapetalae</taxon>
        <taxon>rosids</taxon>
        <taxon>malvids</taxon>
        <taxon>Sapindales</taxon>
        <taxon>Sapindaceae</taxon>
        <taxon>Hippocastanoideae</taxon>
        <taxon>Acereae</taxon>
        <taxon>Dipteronia</taxon>
    </lineage>
</organism>
<name>A0AAE0AXU5_9ROSI</name>
<comment type="caution">
    <text evidence="2">The sequence shown here is derived from an EMBL/GenBank/DDBJ whole genome shotgun (WGS) entry which is preliminary data.</text>
</comment>
<reference evidence="2" key="1">
    <citation type="journal article" date="2023" name="Plant J.">
        <title>Genome sequences and population genomics provide insights into the demographic history, inbreeding, and mutation load of two 'living fossil' tree species of Dipteronia.</title>
        <authorList>
            <person name="Feng Y."/>
            <person name="Comes H.P."/>
            <person name="Chen J."/>
            <person name="Zhu S."/>
            <person name="Lu R."/>
            <person name="Zhang X."/>
            <person name="Li P."/>
            <person name="Qiu J."/>
            <person name="Olsen K.M."/>
            <person name="Qiu Y."/>
        </authorList>
    </citation>
    <scope>NUCLEOTIDE SEQUENCE</scope>
    <source>
        <strain evidence="2">NBL</strain>
    </source>
</reference>
<dbReference type="Pfam" id="PF00514">
    <property type="entry name" value="Arm"/>
    <property type="match status" value="1"/>
</dbReference>
<gene>
    <name evidence="2" type="ORF">Dsin_005406</name>
</gene>
<accession>A0AAE0AXU5</accession>